<keyword evidence="3" id="KW-1185">Reference proteome</keyword>
<reference evidence="2" key="1">
    <citation type="submission" date="2019-11" db="EMBL/GenBank/DDBJ databases">
        <title>Description of Pedobacter sp. LMG 31464T.</title>
        <authorList>
            <person name="Carlier A."/>
            <person name="Qi S."/>
            <person name="Vandamme P."/>
        </authorList>
    </citation>
    <scope>NUCLEOTIDE SEQUENCE</scope>
    <source>
        <strain evidence="2">LMG 31464</strain>
    </source>
</reference>
<comment type="caution">
    <text evidence="2">The sequence shown here is derived from an EMBL/GenBank/DDBJ whole genome shotgun (WGS) entry which is preliminary data.</text>
</comment>
<organism evidence="2 3">
    <name type="scientific">Pedobacter planticolens</name>
    <dbReference type="NCBI Taxonomy" id="2679964"/>
    <lineage>
        <taxon>Bacteria</taxon>
        <taxon>Pseudomonadati</taxon>
        <taxon>Bacteroidota</taxon>
        <taxon>Sphingobacteriia</taxon>
        <taxon>Sphingobacteriales</taxon>
        <taxon>Sphingobacteriaceae</taxon>
        <taxon>Pedobacter</taxon>
    </lineage>
</organism>
<sequence length="249" mass="28250">MKKLLIVVMACYGLNARSQTNESRNFLHLYSDSIVYAQKIRLRPDFSGSWILRADSRRIPVQQVKFFNNEDGFFANTKKLNFFGESSFSERIIEGKINLYQQAVYDPIQYERDYYRFRDRNRQTVDTRMFYNKGLSDLKKVSYANLQADMADNSKSLDLLEAYRKSRSTAVVMYVGAGAAFIASAVTLFAGSAFKQKGTTFGNMPNYEPKSHTGSFLLLGVGAGLSLGGYLIQTNGSRNIERAVEAYNR</sequence>
<dbReference type="RefSeq" id="WP_182922146.1">
    <property type="nucleotide sequence ID" value="NZ_WNXD01000001.1"/>
</dbReference>
<accession>A0A923IWR9</accession>
<keyword evidence="1" id="KW-0812">Transmembrane</keyword>
<keyword evidence="1" id="KW-1133">Transmembrane helix</keyword>
<evidence type="ECO:0000313" key="2">
    <source>
        <dbReference type="EMBL" id="MBB2145497.1"/>
    </source>
</evidence>
<proteinExistence type="predicted"/>
<name>A0A923IWR9_9SPHI</name>
<dbReference type="AlphaFoldDB" id="A0A923IWR9"/>
<feature type="transmembrane region" description="Helical" evidence="1">
    <location>
        <begin position="215"/>
        <end position="232"/>
    </location>
</feature>
<gene>
    <name evidence="2" type="ORF">GM921_08385</name>
</gene>
<keyword evidence="1" id="KW-0472">Membrane</keyword>
<feature type="transmembrane region" description="Helical" evidence="1">
    <location>
        <begin position="171"/>
        <end position="194"/>
    </location>
</feature>
<evidence type="ECO:0000256" key="1">
    <source>
        <dbReference type="SAM" id="Phobius"/>
    </source>
</evidence>
<evidence type="ECO:0000313" key="3">
    <source>
        <dbReference type="Proteomes" id="UP000601055"/>
    </source>
</evidence>
<dbReference type="EMBL" id="WNXD01000001">
    <property type="protein sequence ID" value="MBB2145497.1"/>
    <property type="molecule type" value="Genomic_DNA"/>
</dbReference>
<protein>
    <submittedName>
        <fullName evidence="2">Uncharacterized protein</fullName>
    </submittedName>
</protein>
<dbReference type="Proteomes" id="UP000601055">
    <property type="component" value="Unassembled WGS sequence"/>
</dbReference>